<name>A0A429X0W9_SIMTE</name>
<dbReference type="Proteomes" id="UP000287296">
    <property type="component" value="Unassembled WGS sequence"/>
</dbReference>
<dbReference type="InterPro" id="IPR015797">
    <property type="entry name" value="NUDIX_hydrolase-like_dom_sf"/>
</dbReference>
<evidence type="ECO:0000259" key="3">
    <source>
        <dbReference type="PROSITE" id="PS51462"/>
    </source>
</evidence>
<proteinExistence type="inferred from homology"/>
<organism evidence="5 6">
    <name type="scientific">Siminovitchia terrae</name>
    <name type="common">Bacillus terrae</name>
    <dbReference type="NCBI Taxonomy" id="1914933"/>
    <lineage>
        <taxon>Bacteria</taxon>
        <taxon>Bacillati</taxon>
        <taxon>Bacillota</taxon>
        <taxon>Bacilli</taxon>
        <taxon>Bacillales</taxon>
        <taxon>Bacillaceae</taxon>
        <taxon>Siminovitchia</taxon>
    </lineage>
</organism>
<dbReference type="Pfam" id="PF00293">
    <property type="entry name" value="NUDIX"/>
    <property type="match status" value="1"/>
</dbReference>
<dbReference type="AlphaFoldDB" id="A0A429X0W9"/>
<keyword evidence="2" id="KW-0378">Hydrolase</keyword>
<dbReference type="EMBL" id="QYTW02000041">
    <property type="protein sequence ID" value="RST57144.1"/>
    <property type="molecule type" value="Genomic_DNA"/>
</dbReference>
<evidence type="ECO:0000313" key="5">
    <source>
        <dbReference type="EMBL" id="RST57144.1"/>
    </source>
</evidence>
<dbReference type="Gene3D" id="3.90.79.10">
    <property type="entry name" value="Nucleoside Triphosphate Pyrophosphohydrolase"/>
    <property type="match status" value="1"/>
</dbReference>
<dbReference type="PANTHER" id="PTHR43736:SF1">
    <property type="entry name" value="DIHYDRONEOPTERIN TRIPHOSPHATE DIPHOSPHATASE"/>
    <property type="match status" value="1"/>
</dbReference>
<dbReference type="GO" id="GO:0016787">
    <property type="term" value="F:hydrolase activity"/>
    <property type="evidence" value="ECO:0007669"/>
    <property type="project" value="UniProtKB-KW"/>
</dbReference>
<protein>
    <submittedName>
        <fullName evidence="4">8-oxo-dGTP diphosphatase YtkD</fullName>
    </submittedName>
    <submittedName>
        <fullName evidence="5">Nucleoside triphosphatase YtkD</fullName>
    </submittedName>
</protein>
<comment type="caution">
    <text evidence="5">The sequence shown here is derived from an EMBL/GenBank/DDBJ whole genome shotgun (WGS) entry which is preliminary data.</text>
</comment>
<evidence type="ECO:0000256" key="1">
    <source>
        <dbReference type="ARBA" id="ARBA00005582"/>
    </source>
</evidence>
<dbReference type="SUPFAM" id="SSF55811">
    <property type="entry name" value="Nudix"/>
    <property type="match status" value="1"/>
</dbReference>
<dbReference type="PRINTS" id="PR00502">
    <property type="entry name" value="NUDIXFAMILY"/>
</dbReference>
<dbReference type="OrthoDB" id="9131041at2"/>
<dbReference type="PANTHER" id="PTHR43736">
    <property type="entry name" value="ADP-RIBOSE PYROPHOSPHATASE"/>
    <property type="match status" value="1"/>
</dbReference>
<dbReference type="InterPro" id="IPR000086">
    <property type="entry name" value="NUDIX_hydrolase_dom"/>
</dbReference>
<sequence length="157" mass="17826">MLKFIDKNQNEVHLAFSINAFSIKPAHVLVICRYNDEWLLTKHSTRGLEFPGGKVEKGETVEEAGIREVLEETGGNAVIKDYLGEYKVHDPKGVFVKAVLVAEVYHLEKKDHYFETDGPVLVEGDLVSRLNEDGFSFIMQDEVVKAALNKVREKRHD</sequence>
<comment type="similarity">
    <text evidence="1">Belongs to the Nudix hydrolase family.</text>
</comment>
<dbReference type="InterPro" id="IPR014078">
    <property type="entry name" value="Nudix_YtkD"/>
</dbReference>
<evidence type="ECO:0000313" key="7">
    <source>
        <dbReference type="Proteomes" id="UP000680670"/>
    </source>
</evidence>
<dbReference type="Proteomes" id="UP000680670">
    <property type="component" value="Unassembled WGS sequence"/>
</dbReference>
<keyword evidence="7" id="KW-1185">Reference proteome</keyword>
<dbReference type="InterPro" id="IPR020476">
    <property type="entry name" value="Nudix_hydrolase"/>
</dbReference>
<dbReference type="RefSeq" id="WP_120118724.1">
    <property type="nucleotide sequence ID" value="NZ_BORI01000019.1"/>
</dbReference>
<evidence type="ECO:0000256" key="2">
    <source>
        <dbReference type="ARBA" id="ARBA00022801"/>
    </source>
</evidence>
<dbReference type="PROSITE" id="PS51462">
    <property type="entry name" value="NUDIX"/>
    <property type="match status" value="1"/>
</dbReference>
<reference evidence="4 7" key="2">
    <citation type="submission" date="2021-03" db="EMBL/GenBank/DDBJ databases">
        <title>Antimicrobial resistance genes in bacteria isolated from Japanese honey, and their potential for conferring macrolide and lincosamide resistance in the American foulbrood pathogen Paenibacillus larvae.</title>
        <authorList>
            <person name="Okamoto M."/>
            <person name="Kumagai M."/>
            <person name="Kanamori H."/>
            <person name="Takamatsu D."/>
        </authorList>
    </citation>
    <scope>NUCLEOTIDE SEQUENCE [LARGE SCALE GENOMIC DNA]</scope>
    <source>
        <strain evidence="4 7">J6TS1</strain>
    </source>
</reference>
<evidence type="ECO:0000313" key="4">
    <source>
        <dbReference type="EMBL" id="GIN98853.1"/>
    </source>
</evidence>
<reference evidence="5 6" key="1">
    <citation type="submission" date="2018-12" db="EMBL/GenBank/DDBJ databases">
        <authorList>
            <person name="Sun L."/>
            <person name="Chen Z."/>
        </authorList>
    </citation>
    <scope>NUCLEOTIDE SEQUENCE [LARGE SCALE GENOMIC DNA]</scope>
    <source>
        <strain evidence="5 6">LMG 29736</strain>
    </source>
</reference>
<evidence type="ECO:0000313" key="6">
    <source>
        <dbReference type="Proteomes" id="UP000287296"/>
    </source>
</evidence>
<dbReference type="EMBL" id="BORJ01000017">
    <property type="protein sequence ID" value="GIN98853.1"/>
    <property type="molecule type" value="Genomic_DNA"/>
</dbReference>
<gene>
    <name evidence="5" type="primary">ytkD</name>
    <name evidence="5" type="ORF">D5F11_024220</name>
    <name evidence="4" type="ORF">J6TS1_47230</name>
</gene>
<accession>A0A429X0W9</accession>
<feature type="domain" description="Nudix hydrolase" evidence="3">
    <location>
        <begin position="11"/>
        <end position="145"/>
    </location>
</feature>
<dbReference type="NCBIfam" id="TIGR02705">
    <property type="entry name" value="nudix_YtkD"/>
    <property type="match status" value="1"/>
</dbReference>